<dbReference type="InterPro" id="IPR003094">
    <property type="entry name" value="6Pfruct_kin"/>
</dbReference>
<keyword evidence="1" id="KW-0547">Nucleotide-binding</keyword>
<gene>
    <name evidence="5" type="primary">FBP26_2</name>
    <name evidence="5" type="ORF">IWQ62_003780</name>
</gene>
<organism evidence="5 6">
    <name type="scientific">Dispira parvispora</name>
    <dbReference type="NCBI Taxonomy" id="1520584"/>
    <lineage>
        <taxon>Eukaryota</taxon>
        <taxon>Fungi</taxon>
        <taxon>Fungi incertae sedis</taxon>
        <taxon>Zoopagomycota</taxon>
        <taxon>Kickxellomycotina</taxon>
        <taxon>Dimargaritomycetes</taxon>
        <taxon>Dimargaritales</taxon>
        <taxon>Dimargaritaceae</taxon>
        <taxon>Dispira</taxon>
    </lineage>
</organism>
<dbReference type="InterPro" id="IPR029033">
    <property type="entry name" value="His_PPase_superfam"/>
</dbReference>
<dbReference type="PRINTS" id="PR00991">
    <property type="entry name" value="6PFRUCTKNASE"/>
</dbReference>
<dbReference type="OrthoDB" id="267323at2759"/>
<dbReference type="PANTHER" id="PTHR10606:SF32">
    <property type="entry name" value="6-PHOSPHOFRUCTO-2-KINASE 1"/>
    <property type="match status" value="1"/>
</dbReference>
<dbReference type="GO" id="GO:0006003">
    <property type="term" value="P:fructose 2,6-bisphosphate metabolic process"/>
    <property type="evidence" value="ECO:0007669"/>
    <property type="project" value="InterPro"/>
</dbReference>
<dbReference type="PANTHER" id="PTHR10606">
    <property type="entry name" value="6-PHOSPHOFRUCTO-2-KINASE/FRUCTOSE-2,6-BISPHOSPHATASE"/>
    <property type="match status" value="1"/>
</dbReference>
<feature type="region of interest" description="Disordered" evidence="3">
    <location>
        <begin position="341"/>
        <end position="393"/>
    </location>
</feature>
<evidence type="ECO:0000256" key="3">
    <source>
        <dbReference type="SAM" id="MobiDB-lite"/>
    </source>
</evidence>
<evidence type="ECO:0000256" key="2">
    <source>
        <dbReference type="ARBA" id="ARBA00022840"/>
    </source>
</evidence>
<keyword evidence="6" id="KW-1185">Reference proteome</keyword>
<dbReference type="GO" id="GO:0006000">
    <property type="term" value="P:fructose metabolic process"/>
    <property type="evidence" value="ECO:0007669"/>
    <property type="project" value="InterPro"/>
</dbReference>
<dbReference type="Gene3D" id="3.40.50.300">
    <property type="entry name" value="P-loop containing nucleotide triphosphate hydrolases"/>
    <property type="match status" value="1"/>
</dbReference>
<dbReference type="SUPFAM" id="SSF53254">
    <property type="entry name" value="Phosphoglycerate mutase-like"/>
    <property type="match status" value="1"/>
</dbReference>
<feature type="region of interest" description="Disordered" evidence="3">
    <location>
        <begin position="305"/>
        <end position="327"/>
    </location>
</feature>
<dbReference type="InterPro" id="IPR013079">
    <property type="entry name" value="6Phosfructo_kin"/>
</dbReference>
<dbReference type="FunFam" id="3.40.50.300:FF:000644">
    <property type="entry name" value="GpmB, Fructose-2,6-bisphosphatase"/>
    <property type="match status" value="1"/>
</dbReference>
<sequence length="594" mass="67110">MSSPESLGSGVPGTYIHRTRRYTNDVLDDEHKLVVVMVGLPARGKSYIVKKLKRYLNWLGFSTRIFNVGNRRRTVARRLSQQTPTSHTSKFFDPDNKEARAIRDQLAMDSLDELITWLQRDGGHVAIHDATNSNRARRAMILERCQREPHISVLFVESICEDQQVLRHNIRMKLMSPDYMHVDPATARKDFLARLRNYERAYQTIGTWEEKRDVQYCKIINVGKKVIANNIQGYLAGQCVFYLMNMNLARRQIWITRHGESDDNLSGRIGGDAPLSDAGRIYAEALTNFISEQRAKFEVSLQTTGNSPLLVGSESTTPKDNASTSPSLAEVNATLLAQRTSPTADELTANGHKEHNKPTEPPWLSRSSSPPTPPFPPVQPAVQGNTPHRGVSVPNGRVMDQPTDPASSSHLAPSCLVLPNVSRSSSLLNRGSPVPKFIVWTSMLKRTMETVEGFDPVLYDIKHIRALNEIYAGSCEGMTYKEIQEHFPQEFAARQANKLYYRYPGMGGESYADVIQRLHPLIVELERTTHSALIVTHNAMTRTLLAYMLDIPTTEMTRMEVPLHTVYCLEPKPFGNECRKYQFSFETGQFHLVD</sequence>
<dbReference type="AlphaFoldDB" id="A0A9W8ATK2"/>
<dbReference type="PIRSF" id="PIRSF000709">
    <property type="entry name" value="6PFK_2-Ptase"/>
    <property type="match status" value="1"/>
</dbReference>
<dbReference type="Pfam" id="PF01591">
    <property type="entry name" value="6PF2K"/>
    <property type="match status" value="1"/>
</dbReference>
<comment type="caution">
    <text evidence="5">The sequence shown here is derived from an EMBL/GenBank/DDBJ whole genome shotgun (WGS) entry which is preliminary data.</text>
</comment>
<dbReference type="PROSITE" id="PS00175">
    <property type="entry name" value="PG_MUTASE"/>
    <property type="match status" value="1"/>
</dbReference>
<reference evidence="5" key="1">
    <citation type="submission" date="2022-07" db="EMBL/GenBank/DDBJ databases">
        <title>Phylogenomic reconstructions and comparative analyses of Kickxellomycotina fungi.</title>
        <authorList>
            <person name="Reynolds N.K."/>
            <person name="Stajich J.E."/>
            <person name="Barry K."/>
            <person name="Grigoriev I.V."/>
            <person name="Crous P."/>
            <person name="Smith M.E."/>
        </authorList>
    </citation>
    <scope>NUCLEOTIDE SEQUENCE</scope>
    <source>
        <strain evidence="5">RSA 1196</strain>
    </source>
</reference>
<evidence type="ECO:0000313" key="6">
    <source>
        <dbReference type="Proteomes" id="UP001150925"/>
    </source>
</evidence>
<dbReference type="SMART" id="SM00855">
    <property type="entry name" value="PGAM"/>
    <property type="match status" value="1"/>
</dbReference>
<evidence type="ECO:0000259" key="4">
    <source>
        <dbReference type="Pfam" id="PF01591"/>
    </source>
</evidence>
<protein>
    <submittedName>
        <fullName evidence="5">Fructose-2,6-bisphosphatase</fullName>
    </submittedName>
</protein>
<keyword evidence="2" id="KW-0067">ATP-binding</keyword>
<dbReference type="CDD" id="cd07067">
    <property type="entry name" value="HP_PGM_like"/>
    <property type="match status" value="2"/>
</dbReference>
<feature type="compositionally biased region" description="Pro residues" evidence="3">
    <location>
        <begin position="370"/>
        <end position="379"/>
    </location>
</feature>
<name>A0A9W8ATK2_9FUNG</name>
<evidence type="ECO:0000256" key="1">
    <source>
        <dbReference type="ARBA" id="ARBA00022741"/>
    </source>
</evidence>
<accession>A0A9W8ATK2</accession>
<dbReference type="Gene3D" id="3.40.50.1240">
    <property type="entry name" value="Phosphoglycerate mutase-like"/>
    <property type="match status" value="2"/>
</dbReference>
<dbReference type="InterPro" id="IPR001345">
    <property type="entry name" value="PG/BPGM_mutase_AS"/>
</dbReference>
<dbReference type="Pfam" id="PF00300">
    <property type="entry name" value="His_Phos_1"/>
    <property type="match status" value="2"/>
</dbReference>
<dbReference type="GO" id="GO:0005524">
    <property type="term" value="F:ATP binding"/>
    <property type="evidence" value="ECO:0007669"/>
    <property type="project" value="UniProtKB-KW"/>
</dbReference>
<evidence type="ECO:0000313" key="5">
    <source>
        <dbReference type="EMBL" id="KAJ1961689.1"/>
    </source>
</evidence>
<feature type="domain" description="6-phosphofructo-2-kinase" evidence="4">
    <location>
        <begin position="29"/>
        <end position="248"/>
    </location>
</feature>
<proteinExistence type="predicted"/>
<dbReference type="InterPro" id="IPR013078">
    <property type="entry name" value="His_Pase_superF_clade-1"/>
</dbReference>
<dbReference type="EMBL" id="JANBPY010001087">
    <property type="protein sequence ID" value="KAJ1961689.1"/>
    <property type="molecule type" value="Genomic_DNA"/>
</dbReference>
<dbReference type="Proteomes" id="UP001150925">
    <property type="component" value="Unassembled WGS sequence"/>
</dbReference>
<dbReference type="SUPFAM" id="SSF52540">
    <property type="entry name" value="P-loop containing nucleoside triphosphate hydrolases"/>
    <property type="match status" value="1"/>
</dbReference>
<dbReference type="InterPro" id="IPR027417">
    <property type="entry name" value="P-loop_NTPase"/>
</dbReference>
<dbReference type="GO" id="GO:0003873">
    <property type="term" value="F:6-phosphofructo-2-kinase activity"/>
    <property type="evidence" value="ECO:0007669"/>
    <property type="project" value="InterPro"/>
</dbReference>
<dbReference type="GO" id="GO:0005829">
    <property type="term" value="C:cytosol"/>
    <property type="evidence" value="ECO:0007669"/>
    <property type="project" value="TreeGrafter"/>
</dbReference>